<reference evidence="5" key="1">
    <citation type="submission" date="2021-01" db="EMBL/GenBank/DDBJ databases">
        <authorList>
            <person name="Corre E."/>
            <person name="Pelletier E."/>
            <person name="Niang G."/>
            <person name="Scheremetjew M."/>
            <person name="Finn R."/>
            <person name="Kale V."/>
            <person name="Holt S."/>
            <person name="Cochrane G."/>
            <person name="Meng A."/>
            <person name="Brown T."/>
            <person name="Cohen L."/>
        </authorList>
    </citation>
    <scope>NUCLEOTIDE SEQUENCE</scope>
    <source>
        <strain evidence="5">CCMP127</strain>
    </source>
</reference>
<dbReference type="GO" id="GO:0090575">
    <property type="term" value="C:RNA polymerase II transcription regulator complex"/>
    <property type="evidence" value="ECO:0007669"/>
    <property type="project" value="TreeGrafter"/>
</dbReference>
<evidence type="ECO:0000256" key="2">
    <source>
        <dbReference type="ARBA" id="ARBA00023242"/>
    </source>
</evidence>
<comment type="subcellular location">
    <subcellularLocation>
        <location evidence="1">Nucleus</location>
    </subcellularLocation>
</comment>
<feature type="region of interest" description="Disordered" evidence="3">
    <location>
        <begin position="1"/>
        <end position="80"/>
    </location>
</feature>
<dbReference type="PANTHER" id="PTHR40621:SF6">
    <property type="entry name" value="AP-1-LIKE TRANSCRIPTION FACTOR YAP1-RELATED"/>
    <property type="match status" value="1"/>
</dbReference>
<dbReference type="InterPro" id="IPR046347">
    <property type="entry name" value="bZIP_sf"/>
</dbReference>
<evidence type="ECO:0000259" key="4">
    <source>
        <dbReference type="PROSITE" id="PS50217"/>
    </source>
</evidence>
<feature type="domain" description="BZIP" evidence="4">
    <location>
        <begin position="61"/>
        <end position="124"/>
    </location>
</feature>
<dbReference type="PANTHER" id="PTHR40621">
    <property type="entry name" value="TRANSCRIPTION FACTOR KAPC-RELATED"/>
    <property type="match status" value="1"/>
</dbReference>
<sequence length="324" mass="35435">MMADPAKQEKEPVSNESVSKEREEDLGDEASDSDDEDSVAASRGKRGRSQDEDDKTDSLSKLRREKRLAMNRESARARRKRKKMLIETLEQQVSELTRSNEKFKIENSQLVGRVENLSERLAKQDKELVLLRSIVGKTQGPHFAASQSQAHESMASGTVSAGMHGSVGMSMPPNFALDASDPTSDVSLRRLLHSQNLSSLGAGASGFQFGVPPNRGIDQQILSRIGTDHPVHMYDQISHSPHRAHAAVTGAALPGRNTSSVPAAQPFQPFAGSQGLMSVNSESSRGTIGDQSLRMPGDAMMRALLLERLLEERRQAEAGRSFHR</sequence>
<dbReference type="GO" id="GO:0001228">
    <property type="term" value="F:DNA-binding transcription activator activity, RNA polymerase II-specific"/>
    <property type="evidence" value="ECO:0007669"/>
    <property type="project" value="TreeGrafter"/>
</dbReference>
<dbReference type="Pfam" id="PF00170">
    <property type="entry name" value="bZIP_1"/>
    <property type="match status" value="1"/>
</dbReference>
<protein>
    <recommendedName>
        <fullName evidence="4">BZIP domain-containing protein</fullName>
    </recommendedName>
</protein>
<evidence type="ECO:0000256" key="3">
    <source>
        <dbReference type="SAM" id="MobiDB-lite"/>
    </source>
</evidence>
<dbReference type="GO" id="GO:0000976">
    <property type="term" value="F:transcription cis-regulatory region binding"/>
    <property type="evidence" value="ECO:0007669"/>
    <property type="project" value="InterPro"/>
</dbReference>
<organism evidence="5">
    <name type="scientific">Amphora coffeiformis</name>
    <dbReference type="NCBI Taxonomy" id="265554"/>
    <lineage>
        <taxon>Eukaryota</taxon>
        <taxon>Sar</taxon>
        <taxon>Stramenopiles</taxon>
        <taxon>Ochrophyta</taxon>
        <taxon>Bacillariophyta</taxon>
        <taxon>Bacillariophyceae</taxon>
        <taxon>Bacillariophycidae</taxon>
        <taxon>Thalassiophysales</taxon>
        <taxon>Catenulaceae</taxon>
        <taxon>Amphora</taxon>
    </lineage>
</organism>
<accession>A0A7S3PA24</accession>
<evidence type="ECO:0000256" key="1">
    <source>
        <dbReference type="ARBA" id="ARBA00004123"/>
    </source>
</evidence>
<dbReference type="InterPro" id="IPR050936">
    <property type="entry name" value="AP-1-like"/>
</dbReference>
<keyword evidence="2" id="KW-0539">Nucleus</keyword>
<dbReference type="InterPro" id="IPR004827">
    <property type="entry name" value="bZIP"/>
</dbReference>
<dbReference type="SUPFAM" id="SSF57959">
    <property type="entry name" value="Leucine zipper domain"/>
    <property type="match status" value="1"/>
</dbReference>
<gene>
    <name evidence="5" type="ORF">ACOF00016_LOCUS11496</name>
</gene>
<name>A0A7S3PA24_9STRA</name>
<dbReference type="SMART" id="SM00338">
    <property type="entry name" value="BRLZ"/>
    <property type="match status" value="1"/>
</dbReference>
<proteinExistence type="predicted"/>
<dbReference type="PROSITE" id="PS50217">
    <property type="entry name" value="BZIP"/>
    <property type="match status" value="1"/>
</dbReference>
<evidence type="ECO:0000313" key="5">
    <source>
        <dbReference type="EMBL" id="CAE0414253.1"/>
    </source>
</evidence>
<feature type="compositionally biased region" description="Acidic residues" evidence="3">
    <location>
        <begin position="24"/>
        <end position="38"/>
    </location>
</feature>
<feature type="compositionally biased region" description="Basic and acidic residues" evidence="3">
    <location>
        <begin position="56"/>
        <end position="76"/>
    </location>
</feature>
<dbReference type="EMBL" id="HBIM01014305">
    <property type="protein sequence ID" value="CAE0414253.1"/>
    <property type="molecule type" value="Transcribed_RNA"/>
</dbReference>
<dbReference type="AlphaFoldDB" id="A0A7S3PA24"/>
<dbReference type="Gene3D" id="1.20.5.170">
    <property type="match status" value="1"/>
</dbReference>
<feature type="compositionally biased region" description="Basic and acidic residues" evidence="3">
    <location>
        <begin position="1"/>
        <end position="23"/>
    </location>
</feature>